<evidence type="ECO:0000313" key="1">
    <source>
        <dbReference type="EMBL" id="CAK9309382.1"/>
    </source>
</evidence>
<evidence type="ECO:0000313" key="2">
    <source>
        <dbReference type="Proteomes" id="UP001642487"/>
    </source>
</evidence>
<gene>
    <name evidence="1" type="ORF">CITCOLO1_LOCUS949</name>
</gene>
<dbReference type="Proteomes" id="UP001642487">
    <property type="component" value="Chromosome 1"/>
</dbReference>
<reference evidence="1 2" key="1">
    <citation type="submission" date="2024-03" db="EMBL/GenBank/DDBJ databases">
        <authorList>
            <person name="Gkanogiannis A."/>
            <person name="Becerra Lopez-Lavalle L."/>
        </authorList>
    </citation>
    <scope>NUCLEOTIDE SEQUENCE [LARGE SCALE GENOMIC DNA]</scope>
</reference>
<keyword evidence="2" id="KW-1185">Reference proteome</keyword>
<accession>A0ABP0XS55</accession>
<dbReference type="EMBL" id="OZ021735">
    <property type="protein sequence ID" value="CAK9309382.1"/>
    <property type="molecule type" value="Genomic_DNA"/>
</dbReference>
<name>A0ABP0XS55_9ROSI</name>
<sequence>MYYSKKTFCLEVLIGFRVKLGWPQGRIVEGYHGVTASKESGGNVVAMEHTYFKAKMLVIASFLRGMVEA</sequence>
<protein>
    <submittedName>
        <fullName evidence="1">Uncharacterized protein</fullName>
    </submittedName>
</protein>
<organism evidence="1 2">
    <name type="scientific">Citrullus colocynthis</name>
    <name type="common">colocynth</name>
    <dbReference type="NCBI Taxonomy" id="252529"/>
    <lineage>
        <taxon>Eukaryota</taxon>
        <taxon>Viridiplantae</taxon>
        <taxon>Streptophyta</taxon>
        <taxon>Embryophyta</taxon>
        <taxon>Tracheophyta</taxon>
        <taxon>Spermatophyta</taxon>
        <taxon>Magnoliopsida</taxon>
        <taxon>eudicotyledons</taxon>
        <taxon>Gunneridae</taxon>
        <taxon>Pentapetalae</taxon>
        <taxon>rosids</taxon>
        <taxon>fabids</taxon>
        <taxon>Cucurbitales</taxon>
        <taxon>Cucurbitaceae</taxon>
        <taxon>Benincaseae</taxon>
        <taxon>Citrullus</taxon>
    </lineage>
</organism>
<proteinExistence type="predicted"/>